<keyword evidence="5 7" id="KW-0238">DNA-binding</keyword>
<dbReference type="NCBIfam" id="NF003381">
    <property type="entry name" value="PRK04460.1"/>
    <property type="match status" value="1"/>
</dbReference>
<dbReference type="HAMAP" id="MF_00476">
    <property type="entry name" value="NikR"/>
    <property type="match status" value="1"/>
</dbReference>
<dbReference type="SUPFAM" id="SSF47598">
    <property type="entry name" value="Ribbon-helix-helix"/>
    <property type="match status" value="1"/>
</dbReference>
<comment type="function">
    <text evidence="7">Transcriptional regulator.</text>
</comment>
<name>A0A212K4Q2_9PROT</name>
<dbReference type="PANTHER" id="PTHR34719">
    <property type="entry name" value="NICKEL-RESPONSIVE REGULATOR"/>
    <property type="match status" value="1"/>
</dbReference>
<dbReference type="GO" id="GO:0010045">
    <property type="term" value="P:response to nickel cation"/>
    <property type="evidence" value="ECO:0007669"/>
    <property type="project" value="InterPro"/>
</dbReference>
<dbReference type="Pfam" id="PF01402">
    <property type="entry name" value="RHH_1"/>
    <property type="match status" value="1"/>
</dbReference>
<dbReference type="InterPro" id="IPR002145">
    <property type="entry name" value="CopG"/>
</dbReference>
<evidence type="ECO:0000259" key="8">
    <source>
        <dbReference type="Pfam" id="PF01402"/>
    </source>
</evidence>
<evidence type="ECO:0000256" key="6">
    <source>
        <dbReference type="ARBA" id="ARBA00023163"/>
    </source>
</evidence>
<dbReference type="InterPro" id="IPR045865">
    <property type="entry name" value="ACT-like_dom_sf"/>
</dbReference>
<feature type="domain" description="Transcription factor NikR nickel binding C-terminal" evidence="9">
    <location>
        <begin position="53"/>
        <end position="127"/>
    </location>
</feature>
<dbReference type="InterPro" id="IPR013321">
    <property type="entry name" value="Arc_rbn_hlx_hlx"/>
</dbReference>
<dbReference type="EMBL" id="FLUO01000001">
    <property type="protein sequence ID" value="SBW06622.1"/>
    <property type="molecule type" value="Genomic_DNA"/>
</dbReference>
<keyword evidence="6 7" id="KW-0804">Transcription</keyword>
<dbReference type="PANTHER" id="PTHR34719:SF2">
    <property type="entry name" value="NICKEL-RESPONSIVE REGULATOR"/>
    <property type="match status" value="1"/>
</dbReference>
<feature type="binding site" evidence="7">
    <location>
        <position position="76"/>
    </location>
    <ligand>
        <name>Ni(2+)</name>
        <dbReference type="ChEBI" id="CHEBI:49786"/>
    </ligand>
</feature>
<dbReference type="GO" id="GO:0003677">
    <property type="term" value="F:DNA binding"/>
    <property type="evidence" value="ECO:0007669"/>
    <property type="project" value="UniProtKB-KW"/>
</dbReference>
<dbReference type="InterPro" id="IPR022988">
    <property type="entry name" value="Ni_resp_reg_NikR"/>
</dbReference>
<proteinExistence type="inferred from homology"/>
<protein>
    <recommendedName>
        <fullName evidence="7">Putative nickel-responsive regulator</fullName>
    </recommendedName>
</protein>
<dbReference type="Gene3D" id="3.30.70.1150">
    <property type="entry name" value="ACT-like. Chain A, domain 2"/>
    <property type="match status" value="1"/>
</dbReference>
<evidence type="ECO:0000256" key="7">
    <source>
        <dbReference type="HAMAP-Rule" id="MF_00476"/>
    </source>
</evidence>
<keyword evidence="2 7" id="KW-0533">Nickel</keyword>
<dbReference type="GO" id="GO:0016151">
    <property type="term" value="F:nickel cation binding"/>
    <property type="evidence" value="ECO:0007669"/>
    <property type="project" value="UniProtKB-UniRule"/>
</dbReference>
<sequence length="145" mass="16370">MDRFTVSLEEDLLARFDAHIRRRGYVNRSEAVRDILRRTLEAERLETEDGDCIASLSYVYDHQARELARRLTETAHAHHDLTLSTLHVHLDHDTCMETSILKGPASAVRRYAEAVMAETGVRHGALNAVPVDDAALPHTHHTPKS</sequence>
<keyword evidence="4 7" id="KW-0805">Transcription regulation</keyword>
<comment type="similarity">
    <text evidence="1 7">Belongs to the transcriptional regulatory CopG/NikR family.</text>
</comment>
<dbReference type="NCBIfam" id="NF002815">
    <property type="entry name" value="PRK02967.1"/>
    <property type="match status" value="1"/>
</dbReference>
<evidence type="ECO:0000259" key="9">
    <source>
        <dbReference type="Pfam" id="PF08753"/>
    </source>
</evidence>
<dbReference type="GO" id="GO:0003700">
    <property type="term" value="F:DNA-binding transcription factor activity"/>
    <property type="evidence" value="ECO:0007669"/>
    <property type="project" value="UniProtKB-UniRule"/>
</dbReference>
<dbReference type="Pfam" id="PF08753">
    <property type="entry name" value="NikR_C"/>
    <property type="match status" value="1"/>
</dbReference>
<accession>A0A212K4Q2</accession>
<dbReference type="SUPFAM" id="SSF55021">
    <property type="entry name" value="ACT-like"/>
    <property type="match status" value="1"/>
</dbReference>
<dbReference type="InterPro" id="IPR014864">
    <property type="entry name" value="TF_NikR_Ni-bd_C"/>
</dbReference>
<gene>
    <name evidence="10" type="primary">nikR</name>
    <name evidence="10" type="ORF">KL86APRO_12130</name>
</gene>
<keyword evidence="3 7" id="KW-0479">Metal-binding</keyword>
<dbReference type="CDD" id="cd22231">
    <property type="entry name" value="RHH_NikR_HicB-like"/>
    <property type="match status" value="1"/>
</dbReference>
<comment type="cofactor">
    <cofactor evidence="7">
        <name>Ni(2+)</name>
        <dbReference type="ChEBI" id="CHEBI:49786"/>
    </cofactor>
    <text evidence="7">Binds 1 nickel ion per subunit.</text>
</comment>
<evidence type="ECO:0000256" key="3">
    <source>
        <dbReference type="ARBA" id="ARBA00022723"/>
    </source>
</evidence>
<feature type="binding site" evidence="7">
    <location>
        <position position="87"/>
    </location>
    <ligand>
        <name>Ni(2+)</name>
        <dbReference type="ChEBI" id="CHEBI:49786"/>
    </ligand>
</feature>
<dbReference type="AlphaFoldDB" id="A0A212K4Q2"/>
<evidence type="ECO:0000256" key="5">
    <source>
        <dbReference type="ARBA" id="ARBA00023125"/>
    </source>
</evidence>
<dbReference type="Gene3D" id="1.10.1220.10">
    <property type="entry name" value="Met repressor-like"/>
    <property type="match status" value="1"/>
</dbReference>
<feature type="domain" description="Ribbon-helix-helix protein CopG" evidence="8">
    <location>
        <begin position="3"/>
        <end position="42"/>
    </location>
</feature>
<organism evidence="10">
    <name type="scientific">uncultured Alphaproteobacteria bacterium</name>
    <dbReference type="NCBI Taxonomy" id="91750"/>
    <lineage>
        <taxon>Bacteria</taxon>
        <taxon>Pseudomonadati</taxon>
        <taxon>Pseudomonadota</taxon>
        <taxon>Alphaproteobacteria</taxon>
        <taxon>environmental samples</taxon>
    </lineage>
</organism>
<dbReference type="InterPro" id="IPR010985">
    <property type="entry name" value="Ribbon_hlx_hlx"/>
</dbReference>
<reference evidence="10" key="1">
    <citation type="submission" date="2016-04" db="EMBL/GenBank/DDBJ databases">
        <authorList>
            <person name="Evans L.H."/>
            <person name="Alamgir A."/>
            <person name="Owens N."/>
            <person name="Weber N.D."/>
            <person name="Virtaneva K."/>
            <person name="Barbian K."/>
            <person name="Babar A."/>
            <person name="Rosenke K."/>
        </authorList>
    </citation>
    <scope>NUCLEOTIDE SEQUENCE</scope>
    <source>
        <strain evidence="10">86</strain>
    </source>
</reference>
<feature type="binding site" evidence="7">
    <location>
        <position position="89"/>
    </location>
    <ligand>
        <name>Ni(2+)</name>
        <dbReference type="ChEBI" id="CHEBI:49786"/>
    </ligand>
</feature>
<feature type="binding site" evidence="7">
    <location>
        <position position="95"/>
    </location>
    <ligand>
        <name>Ni(2+)</name>
        <dbReference type="ChEBI" id="CHEBI:49786"/>
    </ligand>
</feature>
<evidence type="ECO:0000256" key="4">
    <source>
        <dbReference type="ARBA" id="ARBA00023015"/>
    </source>
</evidence>
<evidence type="ECO:0000256" key="1">
    <source>
        <dbReference type="ARBA" id="ARBA00008478"/>
    </source>
</evidence>
<evidence type="ECO:0000256" key="2">
    <source>
        <dbReference type="ARBA" id="ARBA00022596"/>
    </source>
</evidence>
<dbReference type="InterPro" id="IPR050192">
    <property type="entry name" value="CopG/NikR_regulator"/>
</dbReference>
<evidence type="ECO:0000313" key="10">
    <source>
        <dbReference type="EMBL" id="SBW06622.1"/>
    </source>
</evidence>
<dbReference type="InterPro" id="IPR027271">
    <property type="entry name" value="Acetolactate_synth/TF_NikR_C"/>
</dbReference>